<reference evidence="1 2" key="1">
    <citation type="submission" date="2020-04" db="EMBL/GenBank/DDBJ databases">
        <title>Flammeovirga sp. SR4, a novel species isolated from seawater.</title>
        <authorList>
            <person name="Wang X."/>
        </authorList>
    </citation>
    <scope>NUCLEOTIDE SEQUENCE [LARGE SCALE GENOMIC DNA]</scope>
    <source>
        <strain evidence="1 2">ATCC 23126</strain>
    </source>
</reference>
<dbReference type="Proteomes" id="UP000576082">
    <property type="component" value="Unassembled WGS sequence"/>
</dbReference>
<evidence type="ECO:0000313" key="2">
    <source>
        <dbReference type="Proteomes" id="UP000576082"/>
    </source>
</evidence>
<protein>
    <submittedName>
        <fullName evidence="1">Uncharacterized protein</fullName>
    </submittedName>
</protein>
<proteinExistence type="predicted"/>
<evidence type="ECO:0000313" key="1">
    <source>
        <dbReference type="EMBL" id="NME68093.1"/>
    </source>
</evidence>
<gene>
    <name evidence="1" type="ORF">HHU12_08985</name>
</gene>
<sequence length="261" mass="30798">MIQHYNSVDQKLHQLSQIIAKFNRTFVPKKEDDSHTNLQYDCIGNRILGRWFDTEKGKVIIGFHLDSLTFLVYDSQWKVIFENKAIGKNQVEIEHSFKPFCDQYHLNFEAFQQILHFDITAYSFLNEKYEPLHHKGIEDWKKWRKIAFNVCGELLENLQLKSEIRIWPHHFDTGIYTEVNENIGIGFGLAMKDTVCNAPYFYFSAYGLNGYSINYDLLTPLQVGRWKNLPNWKGAVLEIETASENDIYRFINEVRPIYLNV</sequence>
<accession>A0A7X9P208</accession>
<dbReference type="EMBL" id="JABANE010000019">
    <property type="protein sequence ID" value="NME68093.1"/>
    <property type="molecule type" value="Genomic_DNA"/>
</dbReference>
<comment type="caution">
    <text evidence="1">The sequence shown here is derived from an EMBL/GenBank/DDBJ whole genome shotgun (WGS) entry which is preliminary data.</text>
</comment>
<name>A0A7X9P208_9BACT</name>
<dbReference type="AlphaFoldDB" id="A0A7X9P208"/>
<organism evidence="1 2">
    <name type="scientific">Flammeovirga aprica JL-4</name>
    <dbReference type="NCBI Taxonomy" id="694437"/>
    <lineage>
        <taxon>Bacteria</taxon>
        <taxon>Pseudomonadati</taxon>
        <taxon>Bacteroidota</taxon>
        <taxon>Cytophagia</taxon>
        <taxon>Cytophagales</taxon>
        <taxon>Flammeovirgaceae</taxon>
        <taxon>Flammeovirga</taxon>
    </lineage>
</organism>
<dbReference type="RefSeq" id="WP_169656406.1">
    <property type="nucleotide sequence ID" value="NZ_JABANE010000019.1"/>
</dbReference>
<keyword evidence="2" id="KW-1185">Reference proteome</keyword>